<dbReference type="RefSeq" id="WP_311534862.1">
    <property type="nucleotide sequence ID" value="NZ_JAVRHQ010000011.1"/>
</dbReference>
<dbReference type="PANTHER" id="PTHR12110">
    <property type="entry name" value="HYDROXYPYRUVATE ISOMERASE"/>
    <property type="match status" value="1"/>
</dbReference>
<feature type="chain" id="PRO_5045843343" evidence="1">
    <location>
        <begin position="24"/>
        <end position="333"/>
    </location>
</feature>
<dbReference type="Gene3D" id="3.20.20.150">
    <property type="entry name" value="Divalent-metal-dependent TIM barrel enzymes"/>
    <property type="match status" value="1"/>
</dbReference>
<gene>
    <name evidence="3" type="ORF">RM553_10420</name>
</gene>
<dbReference type="InterPro" id="IPR050312">
    <property type="entry name" value="IolE/XylAMocC-like"/>
</dbReference>
<evidence type="ECO:0000313" key="4">
    <source>
        <dbReference type="Proteomes" id="UP001262889"/>
    </source>
</evidence>
<feature type="signal peptide" evidence="1">
    <location>
        <begin position="1"/>
        <end position="23"/>
    </location>
</feature>
<evidence type="ECO:0000259" key="2">
    <source>
        <dbReference type="Pfam" id="PF01261"/>
    </source>
</evidence>
<accession>A0ABU3CAL8</accession>
<name>A0ABU3CAL8_9FLAO</name>
<feature type="domain" description="Xylose isomerase-like TIM barrel" evidence="2">
    <location>
        <begin position="74"/>
        <end position="322"/>
    </location>
</feature>
<organism evidence="3 4">
    <name type="scientific">Autumnicola tepida</name>
    <dbReference type="NCBI Taxonomy" id="3075595"/>
    <lineage>
        <taxon>Bacteria</taxon>
        <taxon>Pseudomonadati</taxon>
        <taxon>Bacteroidota</taxon>
        <taxon>Flavobacteriia</taxon>
        <taxon>Flavobacteriales</taxon>
        <taxon>Flavobacteriaceae</taxon>
        <taxon>Autumnicola</taxon>
    </lineage>
</organism>
<sequence length="333" mass="37327">MKFSLLRVTGISAFMLLFLFAFSACKDSSKKNEQHPEAEAVASSKEPFFKISLAEWSLHEPIMEGSMDAVDFAEKANELGFEGIEYVSQLYTDKYQNADDPEAAFNALIDTLKQKSEEYHVRNVLIMVDNEGDLASPDEEARKQAVENHKKWVDAAQKLGCHSIRVNLFGSEDRDVWKKSSVAGLQDISKYAADKNINVLVENHGYLSSDAKLLVEVMEEVNMENCGTLPDFGNFCLRREGGELWDAPCVKEYPKYEGVEEMMPYARAVSAKTFAFNDEGEETTIDYGRMLEIVKEAGYNSYIGIEYEGTGLPPEEGILATKQLLIDKGTNLN</sequence>
<dbReference type="InterPro" id="IPR036237">
    <property type="entry name" value="Xyl_isomerase-like_sf"/>
</dbReference>
<dbReference type="InterPro" id="IPR013022">
    <property type="entry name" value="Xyl_isomerase-like_TIM-brl"/>
</dbReference>
<reference evidence="3 4" key="1">
    <citation type="submission" date="2023-09" db="EMBL/GenBank/DDBJ databases">
        <authorList>
            <person name="Rey-Velasco X."/>
        </authorList>
    </citation>
    <scope>NUCLEOTIDE SEQUENCE [LARGE SCALE GENOMIC DNA]</scope>
    <source>
        <strain evidence="3 4">F363</strain>
    </source>
</reference>
<evidence type="ECO:0000256" key="1">
    <source>
        <dbReference type="SAM" id="SignalP"/>
    </source>
</evidence>
<dbReference type="GO" id="GO:0016853">
    <property type="term" value="F:isomerase activity"/>
    <property type="evidence" value="ECO:0007669"/>
    <property type="project" value="UniProtKB-KW"/>
</dbReference>
<dbReference type="PROSITE" id="PS51257">
    <property type="entry name" value="PROKAR_LIPOPROTEIN"/>
    <property type="match status" value="1"/>
</dbReference>
<dbReference type="Proteomes" id="UP001262889">
    <property type="component" value="Unassembled WGS sequence"/>
</dbReference>
<dbReference type="SUPFAM" id="SSF51658">
    <property type="entry name" value="Xylose isomerase-like"/>
    <property type="match status" value="1"/>
</dbReference>
<dbReference type="Pfam" id="PF01261">
    <property type="entry name" value="AP_endonuc_2"/>
    <property type="match status" value="1"/>
</dbReference>
<evidence type="ECO:0000313" key="3">
    <source>
        <dbReference type="EMBL" id="MDT0643242.1"/>
    </source>
</evidence>
<proteinExistence type="predicted"/>
<dbReference type="EMBL" id="JAVRHQ010000011">
    <property type="protein sequence ID" value="MDT0643242.1"/>
    <property type="molecule type" value="Genomic_DNA"/>
</dbReference>
<comment type="caution">
    <text evidence="3">The sequence shown here is derived from an EMBL/GenBank/DDBJ whole genome shotgun (WGS) entry which is preliminary data.</text>
</comment>
<keyword evidence="4" id="KW-1185">Reference proteome</keyword>
<keyword evidence="1" id="KW-0732">Signal</keyword>
<dbReference type="PANTHER" id="PTHR12110:SF53">
    <property type="entry name" value="BLR5974 PROTEIN"/>
    <property type="match status" value="1"/>
</dbReference>
<protein>
    <submittedName>
        <fullName evidence="3">Sugar phosphate isomerase/epimerase family protein</fullName>
    </submittedName>
</protein>
<keyword evidence="3" id="KW-0413">Isomerase</keyword>